<dbReference type="Gene3D" id="3.40.50.280">
    <property type="entry name" value="Cobalamin-binding domain"/>
    <property type="match status" value="1"/>
</dbReference>
<dbReference type="EMBL" id="CP038810">
    <property type="protein sequence ID" value="QBZ99012.1"/>
    <property type="molecule type" value="Genomic_DNA"/>
</dbReference>
<dbReference type="PROSITE" id="PS50937">
    <property type="entry name" value="HTH_MERR_2"/>
    <property type="match status" value="1"/>
</dbReference>
<dbReference type="Gene3D" id="1.10.1660.10">
    <property type="match status" value="1"/>
</dbReference>
<evidence type="ECO:0000313" key="7">
    <source>
        <dbReference type="Proteomes" id="UP000296862"/>
    </source>
</evidence>
<keyword evidence="3" id="KW-0238">DNA-binding</keyword>
<keyword evidence="2" id="KW-0805">Transcription regulation</keyword>
<feature type="domain" description="HTH merR-type" evidence="5">
    <location>
        <begin position="27"/>
        <end position="96"/>
    </location>
</feature>
<sequence length="318" mass="37471">MLFTHRKDIILLLFIIFTEKMNNVKSVFSIKDLENLTGIKAHTIRIWEKRYNVLEPMRTETNIRLYDLTSLQKLLNITLLHKHGYKISNISKLPKERIPQLVNEIISDKSAKHHAINAFKMAMMNFDQTLFFNTYNDLLSEKSFRDVFYEVLIPLINDIGLLWQTDTITPAHEHFISYLIKQKVLSNTEKVQLQSPTRHDKIFVLYLPMNEVHELGLMFLNYEILSQGYKTIFLGESIPTESLKDLKKYFDNITYICYMTVEPNKSEVNDYIKKLRKEILDESSNLWVIGRATEHITSNQSDKKITIFNSIERLVNFL</sequence>
<dbReference type="InterPro" id="IPR036594">
    <property type="entry name" value="Meth_synthase_dom"/>
</dbReference>
<accession>A0A4P7PXH9</accession>
<dbReference type="InterPro" id="IPR009061">
    <property type="entry name" value="DNA-bd_dom_put_sf"/>
</dbReference>
<dbReference type="GO" id="GO:0003677">
    <property type="term" value="F:DNA binding"/>
    <property type="evidence" value="ECO:0007669"/>
    <property type="project" value="UniProtKB-KW"/>
</dbReference>
<evidence type="ECO:0000259" key="5">
    <source>
        <dbReference type="PROSITE" id="PS50937"/>
    </source>
</evidence>
<name>A0A4P7PXH9_9FLAO</name>
<dbReference type="CDD" id="cd01104">
    <property type="entry name" value="HTH_MlrA-CarA"/>
    <property type="match status" value="1"/>
</dbReference>
<dbReference type="AlphaFoldDB" id="A0A4P7PXH9"/>
<gene>
    <name evidence="6" type="primary">carH</name>
    <name evidence="6" type="ORF">GS03_02527</name>
</gene>
<dbReference type="InterPro" id="IPR003759">
    <property type="entry name" value="Cbl-bd_cap"/>
</dbReference>
<protein>
    <submittedName>
        <fullName evidence="6">HTH-type transcriptional repressor CarH</fullName>
    </submittedName>
</protein>
<dbReference type="Proteomes" id="UP000296862">
    <property type="component" value="Chromosome"/>
</dbReference>
<dbReference type="InterPro" id="IPR047057">
    <property type="entry name" value="MerR_fam"/>
</dbReference>
<dbReference type="SUPFAM" id="SSF46955">
    <property type="entry name" value="Putative DNA-binding domain"/>
    <property type="match status" value="1"/>
</dbReference>
<evidence type="ECO:0000256" key="2">
    <source>
        <dbReference type="ARBA" id="ARBA00023015"/>
    </source>
</evidence>
<keyword evidence="4" id="KW-0804">Transcription</keyword>
<dbReference type="PANTHER" id="PTHR30204:SF69">
    <property type="entry name" value="MERR-FAMILY TRANSCRIPTIONAL REGULATOR"/>
    <property type="match status" value="1"/>
</dbReference>
<dbReference type="GO" id="GO:0003700">
    <property type="term" value="F:DNA-binding transcription factor activity"/>
    <property type="evidence" value="ECO:0007669"/>
    <property type="project" value="InterPro"/>
</dbReference>
<dbReference type="Gene3D" id="1.10.1240.10">
    <property type="entry name" value="Methionine synthase domain"/>
    <property type="match status" value="1"/>
</dbReference>
<organism evidence="6 7">
    <name type="scientific">Flavobacterium sangjuense</name>
    <dbReference type="NCBI Taxonomy" id="2518177"/>
    <lineage>
        <taxon>Bacteria</taxon>
        <taxon>Pseudomonadati</taxon>
        <taxon>Bacteroidota</taxon>
        <taxon>Flavobacteriia</taxon>
        <taxon>Flavobacteriales</taxon>
        <taxon>Flavobacteriaceae</taxon>
        <taxon>Flavobacterium</taxon>
    </lineage>
</organism>
<evidence type="ECO:0000256" key="1">
    <source>
        <dbReference type="ARBA" id="ARBA00022491"/>
    </source>
</evidence>
<evidence type="ECO:0000256" key="4">
    <source>
        <dbReference type="ARBA" id="ARBA00023163"/>
    </source>
</evidence>
<dbReference type="PANTHER" id="PTHR30204">
    <property type="entry name" value="REDOX-CYCLING DRUG-SENSING TRANSCRIPTIONAL ACTIVATOR SOXR"/>
    <property type="match status" value="1"/>
</dbReference>
<proteinExistence type="predicted"/>
<keyword evidence="1" id="KW-0678">Repressor</keyword>
<dbReference type="Pfam" id="PF13411">
    <property type="entry name" value="MerR_1"/>
    <property type="match status" value="1"/>
</dbReference>
<dbReference type="KEGG" id="fsn:GS03_02527"/>
<dbReference type="Pfam" id="PF02607">
    <property type="entry name" value="B12-binding_2"/>
    <property type="match status" value="1"/>
</dbReference>
<dbReference type="InterPro" id="IPR000551">
    <property type="entry name" value="MerR-type_HTH_dom"/>
</dbReference>
<evidence type="ECO:0000256" key="3">
    <source>
        <dbReference type="ARBA" id="ARBA00023125"/>
    </source>
</evidence>
<reference evidence="6 7" key="1">
    <citation type="submission" date="2019-04" db="EMBL/GenBank/DDBJ databases">
        <title>Flavobacterium sp. GS03.</title>
        <authorList>
            <person name="Kim H."/>
        </authorList>
    </citation>
    <scope>NUCLEOTIDE SEQUENCE [LARGE SCALE GENOMIC DNA]</scope>
    <source>
        <strain evidence="6 7">GS03</strain>
    </source>
</reference>
<keyword evidence="7" id="KW-1185">Reference proteome</keyword>
<dbReference type="SMART" id="SM00422">
    <property type="entry name" value="HTH_MERR"/>
    <property type="match status" value="1"/>
</dbReference>
<evidence type="ECO:0000313" key="6">
    <source>
        <dbReference type="EMBL" id="QBZ99012.1"/>
    </source>
</evidence>